<dbReference type="EC" id="3.4.21.26" evidence="6"/>
<dbReference type="InterPro" id="IPR051167">
    <property type="entry name" value="Prolyl_oligopep/macrocyclase"/>
</dbReference>
<comment type="caution">
    <text evidence="6">The sequence shown here is derived from an EMBL/GenBank/DDBJ whole genome shotgun (WGS) entry which is preliminary data.</text>
</comment>
<dbReference type="GO" id="GO:0004252">
    <property type="term" value="F:serine-type endopeptidase activity"/>
    <property type="evidence" value="ECO:0007669"/>
    <property type="project" value="UniProtKB-EC"/>
</dbReference>
<keyword evidence="7" id="KW-1185">Reference proteome</keyword>
<dbReference type="EMBL" id="JACHIH010000036">
    <property type="protein sequence ID" value="MBB5049431.1"/>
    <property type="molecule type" value="Genomic_DNA"/>
</dbReference>
<dbReference type="Pfam" id="PF00326">
    <property type="entry name" value="Peptidase_S9"/>
    <property type="match status" value="1"/>
</dbReference>
<dbReference type="Pfam" id="PF02897">
    <property type="entry name" value="Peptidase_S9_N"/>
    <property type="match status" value="1"/>
</dbReference>
<feature type="domain" description="Peptidase S9 prolyl oligopeptidase catalytic" evidence="4">
    <location>
        <begin position="485"/>
        <end position="684"/>
    </location>
</feature>
<dbReference type="GO" id="GO:0070012">
    <property type="term" value="F:oligopeptidase activity"/>
    <property type="evidence" value="ECO:0007669"/>
    <property type="project" value="TreeGrafter"/>
</dbReference>
<evidence type="ECO:0000259" key="4">
    <source>
        <dbReference type="Pfam" id="PF00326"/>
    </source>
</evidence>
<keyword evidence="3" id="KW-0720">Serine protease</keyword>
<reference evidence="6 7" key="1">
    <citation type="submission" date="2020-08" db="EMBL/GenBank/DDBJ databases">
        <title>Genomic Encyclopedia of Type Strains, Phase IV (KMG-IV): sequencing the most valuable type-strain genomes for metagenomic binning, comparative biology and taxonomic classification.</title>
        <authorList>
            <person name="Goeker M."/>
        </authorList>
    </citation>
    <scope>NUCLEOTIDE SEQUENCE [LARGE SCALE GENOMIC DNA]</scope>
    <source>
        <strain evidence="6 7">DSM 12706</strain>
    </source>
</reference>
<proteinExistence type="predicted"/>
<dbReference type="AlphaFoldDB" id="A0A7W8E202"/>
<dbReference type="SUPFAM" id="SSF50993">
    <property type="entry name" value="Peptidase/esterase 'gauge' domain"/>
    <property type="match status" value="1"/>
</dbReference>
<dbReference type="InterPro" id="IPR002470">
    <property type="entry name" value="Peptidase_S9A"/>
</dbReference>
<feature type="domain" description="Peptidase S9A N-terminal" evidence="5">
    <location>
        <begin position="12"/>
        <end position="231"/>
    </location>
</feature>
<evidence type="ECO:0000259" key="5">
    <source>
        <dbReference type="Pfam" id="PF02897"/>
    </source>
</evidence>
<gene>
    <name evidence="6" type="ORF">HNR60_004209</name>
</gene>
<dbReference type="PANTHER" id="PTHR42881">
    <property type="entry name" value="PROLYL ENDOPEPTIDASE"/>
    <property type="match status" value="1"/>
</dbReference>
<dbReference type="Gene3D" id="2.130.10.120">
    <property type="entry name" value="Prolyl oligopeptidase, N-terminal domain"/>
    <property type="match status" value="1"/>
</dbReference>
<dbReference type="InterPro" id="IPR029058">
    <property type="entry name" value="AB_hydrolase_fold"/>
</dbReference>
<keyword evidence="2 6" id="KW-0378">Hydrolase</keyword>
<evidence type="ECO:0000256" key="2">
    <source>
        <dbReference type="ARBA" id="ARBA00022801"/>
    </source>
</evidence>
<keyword evidence="1" id="KW-0645">Protease</keyword>
<dbReference type="Gene3D" id="3.40.50.1820">
    <property type="entry name" value="alpha/beta hydrolase"/>
    <property type="match status" value="1"/>
</dbReference>
<dbReference type="InterPro" id="IPR001375">
    <property type="entry name" value="Peptidase_S9_cat"/>
</dbReference>
<dbReference type="Proteomes" id="UP000542353">
    <property type="component" value="Unassembled WGS sequence"/>
</dbReference>
<sequence>MNARSNPALGAGDEFVWLEEIEGARAVDWVAAQNARTHGALCDAAYAADFDAALKILNADDRIPFVSKSGDYLYNFWKDEAHPRGLWRRTTLDSYRSDKPDWELLLDIDALNEREGISWAFAGAARSPDKSRALVSLSFNGTDAVELREFDLATKRFVDDGFKIPQAKTRADWLDGDTILFGSALTDDDSTAAGYARLVRKWRRGTPLEQAEVVFEVEKNDVAAWFGVNHRPTHESVAYWRALDFTRAQIFVEPQHGAFAGQRLQLDLPEQVSISLEASDLFVSPKQDWSVDGKTIAAGALAVIARDRFLEGARDFEIVFQPTPTRSLQSWSETRHGVVLQILDDVRGRLELATRRNDGWTTRALPDLPDNASIDAQTFGGEEEPALGRDLLLTITGFDRPTTTALWSGDGAPQPLKRAPASFDATGIEVVQRHALAADGTRIPYFLIGKNLAAGGAPRPTILYGYGGFEVSLTPAYMAVVGKLWLEQGHVYALANIRGGGEFGPSWHLASRKATKHIAHDDFAAVARDLAASGVTTAQKLACHGGSNGGLLVGNMLTRYPELFGAVWCSVPLLDMARYTKLLAGQSWIAEYGDPEDPEEWAFIQKYSPYHLASAEQNYPPIFITTNRTDDRVHPGHARKMAARLSALGQPVWFDETVAGGHSGAVDNTKQAQSQALGFAFLRSTICKG</sequence>
<accession>A0A7W8E202</accession>
<dbReference type="PRINTS" id="PR00862">
    <property type="entry name" value="PROLIGOPTASE"/>
</dbReference>
<dbReference type="GO" id="GO:0006508">
    <property type="term" value="P:proteolysis"/>
    <property type="evidence" value="ECO:0007669"/>
    <property type="project" value="UniProtKB-KW"/>
</dbReference>
<protein>
    <submittedName>
        <fullName evidence="6">Prolyl oligopeptidase</fullName>
        <ecNumber evidence="6">3.4.21.26</ecNumber>
    </submittedName>
</protein>
<dbReference type="InterPro" id="IPR023302">
    <property type="entry name" value="Pept_S9A_N"/>
</dbReference>
<dbReference type="PANTHER" id="PTHR42881:SF13">
    <property type="entry name" value="PROLYL ENDOPEPTIDASE"/>
    <property type="match status" value="1"/>
</dbReference>
<dbReference type="GO" id="GO:0005829">
    <property type="term" value="C:cytosol"/>
    <property type="evidence" value="ECO:0007669"/>
    <property type="project" value="TreeGrafter"/>
</dbReference>
<evidence type="ECO:0000256" key="1">
    <source>
        <dbReference type="ARBA" id="ARBA00022670"/>
    </source>
</evidence>
<organism evidence="6 7">
    <name type="scientific">Rhodopseudomonas rhenobacensis</name>
    <dbReference type="NCBI Taxonomy" id="87461"/>
    <lineage>
        <taxon>Bacteria</taxon>
        <taxon>Pseudomonadati</taxon>
        <taxon>Pseudomonadota</taxon>
        <taxon>Alphaproteobacteria</taxon>
        <taxon>Hyphomicrobiales</taxon>
        <taxon>Nitrobacteraceae</taxon>
        <taxon>Rhodopseudomonas</taxon>
    </lineage>
</organism>
<dbReference type="SUPFAM" id="SSF53474">
    <property type="entry name" value="alpha/beta-Hydrolases"/>
    <property type="match status" value="1"/>
</dbReference>
<name>A0A7W8E202_9BRAD</name>
<evidence type="ECO:0000313" key="7">
    <source>
        <dbReference type="Proteomes" id="UP000542353"/>
    </source>
</evidence>
<dbReference type="RefSeq" id="WP_184261666.1">
    <property type="nucleotide sequence ID" value="NZ_JACHIH010000036.1"/>
</dbReference>
<evidence type="ECO:0000256" key="3">
    <source>
        <dbReference type="ARBA" id="ARBA00022825"/>
    </source>
</evidence>
<evidence type="ECO:0000313" key="6">
    <source>
        <dbReference type="EMBL" id="MBB5049431.1"/>
    </source>
</evidence>